<evidence type="ECO:0000256" key="1">
    <source>
        <dbReference type="SAM" id="MobiDB-lite"/>
    </source>
</evidence>
<proteinExistence type="predicted"/>
<dbReference type="InterPro" id="IPR051092">
    <property type="entry name" value="FYVE_RhoGEF_PH"/>
</dbReference>
<feature type="region of interest" description="Disordered" evidence="1">
    <location>
        <begin position="500"/>
        <end position="520"/>
    </location>
</feature>
<name>A0A7S2RJF4_9STRA</name>
<dbReference type="PANTHER" id="PTHR12673">
    <property type="entry name" value="FACIOGENITAL DYSPLASIA PROTEIN"/>
    <property type="match status" value="1"/>
</dbReference>
<dbReference type="SUPFAM" id="SSF48065">
    <property type="entry name" value="DBL homology domain (DH-domain)"/>
    <property type="match status" value="1"/>
</dbReference>
<dbReference type="GO" id="GO:0005085">
    <property type="term" value="F:guanyl-nucleotide exchange factor activity"/>
    <property type="evidence" value="ECO:0007669"/>
    <property type="project" value="InterPro"/>
</dbReference>
<reference evidence="3" key="1">
    <citation type="submission" date="2021-01" db="EMBL/GenBank/DDBJ databases">
        <authorList>
            <person name="Corre E."/>
            <person name="Pelletier E."/>
            <person name="Niang G."/>
            <person name="Scheremetjew M."/>
            <person name="Finn R."/>
            <person name="Kale V."/>
            <person name="Holt S."/>
            <person name="Cochrane G."/>
            <person name="Meng A."/>
            <person name="Brown T."/>
            <person name="Cohen L."/>
        </authorList>
    </citation>
    <scope>NUCLEOTIDE SEQUENCE</scope>
    <source>
        <strain evidence="3">NY070348D</strain>
    </source>
</reference>
<dbReference type="PANTHER" id="PTHR12673:SF159">
    <property type="entry name" value="LD03170P"/>
    <property type="match status" value="1"/>
</dbReference>
<dbReference type="Gene3D" id="1.20.900.10">
    <property type="entry name" value="Dbl homology (DH) domain"/>
    <property type="match status" value="1"/>
</dbReference>
<organism evidence="3">
    <name type="scientific">Mucochytrium quahogii</name>
    <dbReference type="NCBI Taxonomy" id="96639"/>
    <lineage>
        <taxon>Eukaryota</taxon>
        <taxon>Sar</taxon>
        <taxon>Stramenopiles</taxon>
        <taxon>Bigyra</taxon>
        <taxon>Labyrinthulomycetes</taxon>
        <taxon>Thraustochytrida</taxon>
        <taxon>Thraustochytriidae</taxon>
        <taxon>Mucochytrium</taxon>
    </lineage>
</organism>
<feature type="compositionally biased region" description="Basic and acidic residues" evidence="1">
    <location>
        <begin position="220"/>
        <end position="243"/>
    </location>
</feature>
<gene>
    <name evidence="3" type="ORF">QSP1433_LOCUS4108</name>
</gene>
<dbReference type="Pfam" id="PF00621">
    <property type="entry name" value="RhoGEF"/>
    <property type="match status" value="1"/>
</dbReference>
<dbReference type="GO" id="GO:0005737">
    <property type="term" value="C:cytoplasm"/>
    <property type="evidence" value="ECO:0007669"/>
    <property type="project" value="TreeGrafter"/>
</dbReference>
<dbReference type="InterPro" id="IPR000219">
    <property type="entry name" value="DH_dom"/>
</dbReference>
<dbReference type="EMBL" id="HBHK01006757">
    <property type="protein sequence ID" value="CAD9672880.1"/>
    <property type="molecule type" value="Transcribed_RNA"/>
</dbReference>
<evidence type="ECO:0000313" key="3">
    <source>
        <dbReference type="EMBL" id="CAD9672880.1"/>
    </source>
</evidence>
<sequence>MDRVRRTKGKKQPKARQLSKLVGLVPCLLSFLRDVDINSGDLLLEDGVNITDEVYQFLHQIICSMSVDSDVSIGAIKQIISAFPSQVCAIGVRMIVTEAEPSLVPPSIGAEIASKFEILDKCETAKGCALVVGPYLDKLPTSRYYALAELCAFLRDRCTDPTEAACICGPAILGVAKFLEGDVGKASRDAAGLFEMFIDDCDIIFGRMCAKTSQASLGERRNRTTVEKNKSLSRAESEEETKSKSAFNVDSLDNTHIQQLAGFYKCRDKDKADRIHRLFDFHDFVSIARALYEKFGGDIPPGWAVELREMQALGIQNLEWFTDAENQNCADPKSRRLSRRVSILGNLAFNSLVEDGSSIVRPSDGEKADRVIDEIIDTEHSYHDSLAAAVEFGEHIRKIALGESGKAAEAQLGLSSGDIETILGYRLGDILKLSKALLAHFEVIDIIRTQPKPPHTRVDIVIDAMLEIVEEFHVYSPYVSCHKVGQTIIRNAKKVRKAKTKKQLTPKRMMSSPSDGAKRAHKGGFEEVWYEFTATNHGIKGQELNSILIMPIQRIPRFELLFKQLAKSIQPGHPAMEKLEHLCSILSEIAQQLNQALRQHEKISALLGVDELVPTGSGMRRMSHPSGLSTTSKANKVFNRYHAGTCNLNELV</sequence>
<feature type="domain" description="DH" evidence="2">
    <location>
        <begin position="367"/>
        <end position="596"/>
    </location>
</feature>
<dbReference type="SMART" id="SM00325">
    <property type="entry name" value="RhoGEF"/>
    <property type="match status" value="1"/>
</dbReference>
<feature type="region of interest" description="Disordered" evidence="1">
    <location>
        <begin position="220"/>
        <end position="245"/>
    </location>
</feature>
<protein>
    <recommendedName>
        <fullName evidence="2">DH domain-containing protein</fullName>
    </recommendedName>
</protein>
<dbReference type="PROSITE" id="PS50010">
    <property type="entry name" value="DH_2"/>
    <property type="match status" value="1"/>
</dbReference>
<dbReference type="InterPro" id="IPR035899">
    <property type="entry name" value="DBL_dom_sf"/>
</dbReference>
<evidence type="ECO:0000259" key="2">
    <source>
        <dbReference type="PROSITE" id="PS50010"/>
    </source>
</evidence>
<dbReference type="AlphaFoldDB" id="A0A7S2RJF4"/>
<accession>A0A7S2RJF4</accession>